<dbReference type="NCBIfam" id="TIGR01560">
    <property type="entry name" value="put_DNA_pack"/>
    <property type="match status" value="1"/>
</dbReference>
<evidence type="ECO:0000313" key="2">
    <source>
        <dbReference type="Proteomes" id="UP000186277"/>
    </source>
</evidence>
<evidence type="ECO:0000313" key="1">
    <source>
        <dbReference type="EMBL" id="OKP07793.1"/>
    </source>
</evidence>
<dbReference type="CDD" id="cd08054">
    <property type="entry name" value="gp6"/>
    <property type="match status" value="1"/>
</dbReference>
<dbReference type="Gene3D" id="1.10.3230.30">
    <property type="entry name" value="Phage gp6-like head-tail connector protein"/>
    <property type="match status" value="1"/>
</dbReference>
<sequence length="93" mass="10244">MIPLSMIKDHCRIDSPSDDALLRQYENAAIQYALNYTDRKTLHIPKEEVTDAADDNALVLSEAVIHIMPVITGSKRAGLFNVVLGIQYAESSG</sequence>
<dbReference type="RefSeq" id="WP_074019351.1">
    <property type="nucleotide sequence ID" value="NZ_CAWMWP010000087.1"/>
</dbReference>
<dbReference type="InterPro" id="IPR021146">
    <property type="entry name" value="Phage_gp6-like_head-tail"/>
</dbReference>
<dbReference type="AlphaFoldDB" id="A0A1Q5U5N9"/>
<keyword evidence="2" id="KW-1185">Reference proteome</keyword>
<organism evidence="1 2">
    <name type="scientific">Xenorhabdus thuongxuanensis</name>
    <dbReference type="NCBI Taxonomy" id="1873484"/>
    <lineage>
        <taxon>Bacteria</taxon>
        <taxon>Pseudomonadati</taxon>
        <taxon>Pseudomonadota</taxon>
        <taxon>Gammaproteobacteria</taxon>
        <taxon>Enterobacterales</taxon>
        <taxon>Morganellaceae</taxon>
        <taxon>Xenorhabdus</taxon>
    </lineage>
</organism>
<dbReference type="InterPro" id="IPR006450">
    <property type="entry name" value="Phage_HK97_gp6-like"/>
</dbReference>
<dbReference type="OrthoDB" id="8452319at2"/>
<proteinExistence type="predicted"/>
<accession>A0A1Q5U5N9</accession>
<gene>
    <name evidence="1" type="ORF">Xentx_01188</name>
</gene>
<name>A0A1Q5U5N9_9GAMM</name>
<dbReference type="Proteomes" id="UP000186277">
    <property type="component" value="Unassembled WGS sequence"/>
</dbReference>
<dbReference type="Pfam" id="PF05135">
    <property type="entry name" value="Phage_connect_1"/>
    <property type="match status" value="1"/>
</dbReference>
<dbReference type="EMBL" id="MKGR01000006">
    <property type="protein sequence ID" value="OKP07793.1"/>
    <property type="molecule type" value="Genomic_DNA"/>
</dbReference>
<reference evidence="1 2" key="1">
    <citation type="submission" date="2016-09" db="EMBL/GenBank/DDBJ databases">
        <title>Xenorhabdus thuongxuanensis sp. nov. and Xenorhabdus eapokensis sp. nov., isolated from Steinernema species.</title>
        <authorList>
            <person name="Kaempfer P."/>
            <person name="Tobias N.J."/>
            <person name="Phan Ke L."/>
            <person name="Bode H.B."/>
            <person name="Glaeser S.P."/>
        </authorList>
    </citation>
    <scope>NUCLEOTIDE SEQUENCE [LARGE SCALE GENOMIC DNA]</scope>
    <source>
        <strain evidence="1 2">30TX1</strain>
    </source>
</reference>
<protein>
    <submittedName>
        <fullName evidence="1">Phage tail assembly protein</fullName>
    </submittedName>
</protein>
<comment type="caution">
    <text evidence="1">The sequence shown here is derived from an EMBL/GenBank/DDBJ whole genome shotgun (WGS) entry which is preliminary data.</text>
</comment>